<keyword evidence="4 7" id="KW-0704">Schiff base</keyword>
<dbReference type="Proteomes" id="UP000346772">
    <property type="component" value="Unassembled WGS sequence"/>
</dbReference>
<keyword evidence="3 7" id="KW-0456">Lyase</keyword>
<proteinExistence type="inferred from homology"/>
<dbReference type="EMBL" id="CAADAT010000003">
    <property type="protein sequence ID" value="VFD53347.1"/>
    <property type="molecule type" value="Genomic_DNA"/>
</dbReference>
<dbReference type="RefSeq" id="WP_003419994.1">
    <property type="nucleotide sequence ID" value="NZ_BEHB01000002.1"/>
</dbReference>
<feature type="active site" description="Schiff-base intermediate with acetaldehyde" evidence="7">
    <location>
        <position position="151"/>
    </location>
</feature>
<dbReference type="PANTHER" id="PTHR10889">
    <property type="entry name" value="DEOXYRIBOSE-PHOSPHATE ALDOLASE"/>
    <property type="match status" value="1"/>
</dbReference>
<dbReference type="GO" id="GO:0009264">
    <property type="term" value="P:deoxyribonucleotide catabolic process"/>
    <property type="evidence" value="ECO:0007669"/>
    <property type="project" value="UniProtKB-UniRule"/>
</dbReference>
<comment type="caution">
    <text evidence="8">The sequence shown here is derived from an EMBL/GenBank/DDBJ whole genome shotgun (WGS) entry which is preliminary data.</text>
</comment>
<comment type="pathway">
    <text evidence="7">Carbohydrate degradation; 2-deoxy-D-ribose 1-phosphate degradation; D-glyceraldehyde 3-phosphate and acetaldehyde from 2-deoxy-alpha-D-ribose 1-phosphate: step 2/2.</text>
</comment>
<feature type="active site" description="Proton donor/acceptor" evidence="7">
    <location>
        <position position="180"/>
    </location>
</feature>
<keyword evidence="2 7" id="KW-0963">Cytoplasm</keyword>
<dbReference type="Gene3D" id="3.20.20.70">
    <property type="entry name" value="Aldolase class I"/>
    <property type="match status" value="1"/>
</dbReference>
<dbReference type="CDD" id="cd00959">
    <property type="entry name" value="DeoC"/>
    <property type="match status" value="1"/>
</dbReference>
<dbReference type="HAMAP" id="MF_00114">
    <property type="entry name" value="DeoC_type1"/>
    <property type="match status" value="1"/>
</dbReference>
<dbReference type="GO" id="GO:0005737">
    <property type="term" value="C:cytoplasm"/>
    <property type="evidence" value="ECO:0007669"/>
    <property type="project" value="UniProtKB-SubCell"/>
</dbReference>
<dbReference type="InterPro" id="IPR028581">
    <property type="entry name" value="DeoC_typeI"/>
</dbReference>
<dbReference type="InterPro" id="IPR011343">
    <property type="entry name" value="DeoC"/>
</dbReference>
<dbReference type="GO" id="GO:0006018">
    <property type="term" value="P:2-deoxyribose 1-phosphate catabolic process"/>
    <property type="evidence" value="ECO:0007669"/>
    <property type="project" value="UniProtKB-UniRule"/>
</dbReference>
<dbReference type="GO" id="GO:0016052">
    <property type="term" value="P:carbohydrate catabolic process"/>
    <property type="evidence" value="ECO:0007669"/>
    <property type="project" value="TreeGrafter"/>
</dbReference>
<reference evidence="8 9" key="1">
    <citation type="submission" date="2019-02" db="EMBL/GenBank/DDBJ databases">
        <authorList>
            <consortium name="Pathogen Informatics"/>
        </authorList>
    </citation>
    <scope>NUCLEOTIDE SEQUENCE [LARGE SCALE GENOMIC DNA]</scope>
    <source>
        <strain evidence="8 9">078GUE027</strain>
    </source>
</reference>
<evidence type="ECO:0000313" key="8">
    <source>
        <dbReference type="EMBL" id="VFD53347.1"/>
    </source>
</evidence>
<sequence length="219" mass="24090">MKHILQTVDHTMLKATTTLKDIKTLCDEAVRMNVASVCIPPSYVKSATEYLNGRVNICTVIGFPLGYQTTKVKVFEAKDAIENGAVEIDMVVNISDIKNEEYEKIENEIKEIKSVIGDKVLKVIIETCYLNEYEKIKMCEIVTNSGADFIKTSTGMGTNGATLEDIKLMKKHIGEGVKIKAAGGIKSISDAEKFIEAGAQRLGTSSICKILNGEKPMEY</sequence>
<comment type="subcellular location">
    <subcellularLocation>
        <location evidence="7">Cytoplasm</location>
    </subcellularLocation>
</comment>
<evidence type="ECO:0000256" key="2">
    <source>
        <dbReference type="ARBA" id="ARBA00022490"/>
    </source>
</evidence>
<dbReference type="InterPro" id="IPR002915">
    <property type="entry name" value="DeoC/FbaB/LacD_aldolase"/>
</dbReference>
<evidence type="ECO:0000256" key="3">
    <source>
        <dbReference type="ARBA" id="ARBA00023239"/>
    </source>
</evidence>
<evidence type="ECO:0000313" key="9">
    <source>
        <dbReference type="Proteomes" id="UP000346772"/>
    </source>
</evidence>
<dbReference type="SUPFAM" id="SSF51569">
    <property type="entry name" value="Aldolase"/>
    <property type="match status" value="1"/>
</dbReference>
<dbReference type="Pfam" id="PF01791">
    <property type="entry name" value="DeoC"/>
    <property type="match status" value="1"/>
</dbReference>
<evidence type="ECO:0000256" key="4">
    <source>
        <dbReference type="ARBA" id="ARBA00023270"/>
    </source>
</evidence>
<evidence type="ECO:0000256" key="1">
    <source>
        <dbReference type="ARBA" id="ARBA00010936"/>
    </source>
</evidence>
<protein>
    <recommendedName>
        <fullName evidence="7">Deoxyribose-phosphate aldolase</fullName>
        <shortName evidence="7">DERA</shortName>
        <ecNumber evidence="7">4.1.2.4</ecNumber>
    </recommendedName>
    <alternativeName>
        <fullName evidence="7">2-deoxy-D-ribose 5-phosphate aldolase</fullName>
    </alternativeName>
    <alternativeName>
        <fullName evidence="7">Phosphodeoxyriboaldolase</fullName>
        <shortName evidence="7">Deoxyriboaldolase</shortName>
    </alternativeName>
</protein>
<dbReference type="PIRSF" id="PIRSF001357">
    <property type="entry name" value="DeoC"/>
    <property type="match status" value="1"/>
</dbReference>
<dbReference type="EC" id="4.1.2.4" evidence="7"/>
<dbReference type="NCBIfam" id="TIGR00126">
    <property type="entry name" value="deoC"/>
    <property type="match status" value="1"/>
</dbReference>
<dbReference type="GO" id="GO:0004139">
    <property type="term" value="F:deoxyribose-phosphate aldolase activity"/>
    <property type="evidence" value="ECO:0007669"/>
    <property type="project" value="UniProtKB-UniRule"/>
</dbReference>
<dbReference type="FunFam" id="3.20.20.70:FF:000044">
    <property type="entry name" value="Deoxyribose-phosphate aldolase"/>
    <property type="match status" value="1"/>
</dbReference>
<feature type="active site" description="Proton donor/acceptor" evidence="7">
    <location>
        <position position="89"/>
    </location>
</feature>
<dbReference type="InterPro" id="IPR013785">
    <property type="entry name" value="Aldolase_TIM"/>
</dbReference>
<name>A0AAX3H0J7_CLODI</name>
<evidence type="ECO:0000256" key="6">
    <source>
        <dbReference type="ARBA" id="ARBA00056337"/>
    </source>
</evidence>
<comment type="similarity">
    <text evidence="1 7">Belongs to the DeoC/FbaB aldolase family. DeoC type 1 subfamily.</text>
</comment>
<organism evidence="8 9">
    <name type="scientific">Clostridioides difficile</name>
    <name type="common">Peptoclostridium difficile</name>
    <dbReference type="NCBI Taxonomy" id="1496"/>
    <lineage>
        <taxon>Bacteria</taxon>
        <taxon>Bacillati</taxon>
        <taxon>Bacillota</taxon>
        <taxon>Clostridia</taxon>
        <taxon>Peptostreptococcales</taxon>
        <taxon>Peptostreptococcaceae</taxon>
        <taxon>Clostridioides</taxon>
    </lineage>
</organism>
<dbReference type="PANTHER" id="PTHR10889:SF1">
    <property type="entry name" value="DEOXYRIBOSE-PHOSPHATE ALDOLASE"/>
    <property type="match status" value="1"/>
</dbReference>
<comment type="catalytic activity">
    <reaction evidence="5 7">
        <text>2-deoxy-D-ribose 5-phosphate = D-glyceraldehyde 3-phosphate + acetaldehyde</text>
        <dbReference type="Rhea" id="RHEA:12821"/>
        <dbReference type="ChEBI" id="CHEBI:15343"/>
        <dbReference type="ChEBI" id="CHEBI:59776"/>
        <dbReference type="ChEBI" id="CHEBI:62877"/>
        <dbReference type="EC" id="4.1.2.4"/>
    </reaction>
</comment>
<evidence type="ECO:0000256" key="7">
    <source>
        <dbReference type="HAMAP-Rule" id="MF_00114"/>
    </source>
</evidence>
<accession>A0AAX3H0J7</accession>
<dbReference type="AlphaFoldDB" id="A0AAX3H0J7"/>
<dbReference type="SMART" id="SM01133">
    <property type="entry name" value="DeoC"/>
    <property type="match status" value="1"/>
</dbReference>
<comment type="function">
    <text evidence="6 7">Catalyzes a reversible aldol reaction between acetaldehyde and D-glyceraldehyde 3-phosphate to generate 2-deoxy-D-ribose 5-phosphate.</text>
</comment>
<evidence type="ECO:0000256" key="5">
    <source>
        <dbReference type="ARBA" id="ARBA00048791"/>
    </source>
</evidence>
<gene>
    <name evidence="7 8" type="primary">deoC</name>
    <name evidence="8" type="ORF">SAMEA1710456_00811</name>
</gene>